<proteinExistence type="predicted"/>
<accession>A0A450ZGW9</accession>
<evidence type="ECO:0000313" key="1">
    <source>
        <dbReference type="EMBL" id="VFK53019.1"/>
    </source>
</evidence>
<reference evidence="1" key="1">
    <citation type="submission" date="2019-02" db="EMBL/GenBank/DDBJ databases">
        <authorList>
            <person name="Gruber-Vodicka R. H."/>
            <person name="Seah K. B. B."/>
        </authorList>
    </citation>
    <scope>NUCLEOTIDE SEQUENCE</scope>
    <source>
        <strain evidence="1">BECK_BY1</strain>
    </source>
</reference>
<protein>
    <recommendedName>
        <fullName evidence="2">O-acetyl-ADP-ribose deacetylase (Regulator of RNase III), contains Macro domain</fullName>
    </recommendedName>
</protein>
<dbReference type="PANTHER" id="PTHR12521:SF0">
    <property type="entry name" value="ADP-RIBOSE GLYCOHYDROLASE OARD1"/>
    <property type="match status" value="1"/>
</dbReference>
<dbReference type="Gene3D" id="3.40.220.10">
    <property type="entry name" value="Leucine Aminopeptidase, subunit E, domain 1"/>
    <property type="match status" value="1"/>
</dbReference>
<dbReference type="SUPFAM" id="SSF52949">
    <property type="entry name" value="Macro domain-like"/>
    <property type="match status" value="1"/>
</dbReference>
<dbReference type="InterPro" id="IPR050892">
    <property type="entry name" value="ADP-ribose_metab_enzymes"/>
</dbReference>
<dbReference type="AlphaFoldDB" id="A0A450ZGW9"/>
<dbReference type="InterPro" id="IPR043472">
    <property type="entry name" value="Macro_dom-like"/>
</dbReference>
<evidence type="ECO:0008006" key="2">
    <source>
        <dbReference type="Google" id="ProtNLM"/>
    </source>
</evidence>
<dbReference type="EMBL" id="CAADFX010000017">
    <property type="protein sequence ID" value="VFK53019.1"/>
    <property type="molecule type" value="Genomic_DNA"/>
</dbReference>
<name>A0A450ZGW9_9GAMM</name>
<dbReference type="PANTHER" id="PTHR12521">
    <property type="entry name" value="PROTEIN C6ORF130"/>
    <property type="match status" value="1"/>
</dbReference>
<dbReference type="GO" id="GO:0140291">
    <property type="term" value="P:peptidyl-glutamate ADP-deribosylation"/>
    <property type="evidence" value="ECO:0007669"/>
    <property type="project" value="TreeGrafter"/>
</dbReference>
<gene>
    <name evidence="1" type="ORF">BECKTUN1418D_GA0071000_101726</name>
</gene>
<sequence>MDLIAQMRRLDIQSIAVPPLGAGLGGLDWLKVKARIEEAFAELPQVRVLLFEPTGAPPVEKMPVRTKRPNMTQGRALLIRLLDLYGRQGYRHSLLEVQKLAYFLQEAGEPLELKYVAHKYGPYADNLNHVLQRMGGHFIRGYGDRSATAEIRLMPNATEKAGEFLKTRPETEQHLEQVRQLIAGFETPYGMELLSTVHWVVRHESGIGSDPEAIYEKVASWNQRKKELMKPKHVSKAYFRLQSKGWLAVL</sequence>
<organism evidence="1">
    <name type="scientific">Candidatus Kentrum sp. TUN</name>
    <dbReference type="NCBI Taxonomy" id="2126343"/>
    <lineage>
        <taxon>Bacteria</taxon>
        <taxon>Pseudomonadati</taxon>
        <taxon>Pseudomonadota</taxon>
        <taxon>Gammaproteobacteria</taxon>
        <taxon>Candidatus Kentrum</taxon>
    </lineage>
</organism>